<sequence>MNTKITLIASILAATLVTGCSDDDDNNSPPPPVPNNAPVAADILSETESAVAIEIDVLAKATDADGDTLTITAAEAVKGQASIKDGLIHYDPKGFVGEDVIDYSISDGTDTDEAIVTVTVTETEVVLSYVGSDQCQMCHSQQYASHQKSGHNFKISKVENGQQPVFPYTDISGALELISDAATDDDNDGQTDNTLGAPTSYADVTYITGGYFKKLRWFDNNGHIVTGTDVQFNLYGEGDDVMSGYHDNDIDMMYDCGNCHNTGWRPYATGSYEHRQDDLAGMGGNFAFAGVQCEACHGAASEHVKAPSKDNITKVATPRTTASLQSDSMGYGEAMHCAECHTRDGNREGGDLGNNYVNGYTTAFPDGEEFGGRIAVKGGLPRHHQGHDEMMGIDPDTGVAMGKHYNAGMSCSSCHNPHQSTVNMGAADGLHDTAVKACSTCHAGKEMSDQGMLGLHASMDCTTCHMPEVVKNATSTLTKAGVTFGDQMIHTMEIDLFNDKGQITEDGKFMYPYLQDGFACGECHAEGSKLDRLVELGGKMHK</sequence>
<accession>A0A4U1BQG6</accession>
<keyword evidence="5" id="KW-1185">Reference proteome</keyword>
<dbReference type="Pfam" id="PF09699">
    <property type="entry name" value="Paired_CXXCH_1"/>
    <property type="match status" value="1"/>
</dbReference>
<dbReference type="PROSITE" id="PS51257">
    <property type="entry name" value="PROKAR_LIPOPROTEIN"/>
    <property type="match status" value="1"/>
</dbReference>
<dbReference type="Proteomes" id="UP000305675">
    <property type="component" value="Unassembled WGS sequence"/>
</dbReference>
<feature type="domain" description="Cytochrome c-552/4" evidence="3">
    <location>
        <begin position="248"/>
        <end position="298"/>
    </location>
</feature>
<evidence type="ECO:0000313" key="5">
    <source>
        <dbReference type="Proteomes" id="UP000305675"/>
    </source>
</evidence>
<proteinExistence type="predicted"/>
<dbReference type="Gene3D" id="3.90.10.10">
    <property type="entry name" value="Cytochrome C3"/>
    <property type="match status" value="1"/>
</dbReference>
<dbReference type="Gene3D" id="1.10.1130.10">
    <property type="entry name" value="Flavocytochrome C3, Chain A"/>
    <property type="match status" value="1"/>
</dbReference>
<evidence type="ECO:0000259" key="3">
    <source>
        <dbReference type="Pfam" id="PF13435"/>
    </source>
</evidence>
<dbReference type="SUPFAM" id="SSF48695">
    <property type="entry name" value="Multiheme cytochromes"/>
    <property type="match status" value="1"/>
</dbReference>
<evidence type="ECO:0000256" key="1">
    <source>
        <dbReference type="ARBA" id="ARBA00022729"/>
    </source>
</evidence>
<dbReference type="RefSeq" id="WP_136863403.1">
    <property type="nucleotide sequence ID" value="NZ_SWCJ01000006.1"/>
</dbReference>
<dbReference type="InterPro" id="IPR010177">
    <property type="entry name" value="Paired_CXXCH_1"/>
</dbReference>
<dbReference type="AlphaFoldDB" id="A0A4U1BQG6"/>
<dbReference type="Pfam" id="PF17963">
    <property type="entry name" value="Big_9"/>
    <property type="match status" value="1"/>
</dbReference>
<organism evidence="4 5">
    <name type="scientific">Ferrimonas aestuarii</name>
    <dbReference type="NCBI Taxonomy" id="2569539"/>
    <lineage>
        <taxon>Bacteria</taxon>
        <taxon>Pseudomonadati</taxon>
        <taxon>Pseudomonadota</taxon>
        <taxon>Gammaproteobacteria</taxon>
        <taxon>Alteromonadales</taxon>
        <taxon>Ferrimonadaceae</taxon>
        <taxon>Ferrimonas</taxon>
    </lineage>
</organism>
<dbReference type="Gene3D" id="2.60.40.2810">
    <property type="match status" value="1"/>
</dbReference>
<reference evidence="4 5" key="1">
    <citation type="submission" date="2019-04" db="EMBL/GenBank/DDBJ databases">
        <authorList>
            <person name="Hwang J.C."/>
        </authorList>
    </citation>
    <scope>NUCLEOTIDE SEQUENCE [LARGE SCALE GENOMIC DNA]</scope>
    <source>
        <strain evidence="4 5">IMCC35002</strain>
    </source>
</reference>
<keyword evidence="1" id="KW-0732">Signal</keyword>
<name>A0A4U1BQG6_9GAMM</name>
<dbReference type="PANTHER" id="PTHR35038">
    <property type="entry name" value="DISSIMILATORY SULFITE REDUCTASE SIRA"/>
    <property type="match status" value="1"/>
</dbReference>
<evidence type="ECO:0000259" key="2">
    <source>
        <dbReference type="Pfam" id="PF09699"/>
    </source>
</evidence>
<protein>
    <submittedName>
        <fullName evidence="4">Uncharacterized protein</fullName>
    </submittedName>
</protein>
<comment type="caution">
    <text evidence="4">The sequence shown here is derived from an EMBL/GenBank/DDBJ whole genome shotgun (WGS) entry which is preliminary data.</text>
</comment>
<gene>
    <name evidence="4" type="ORF">FCL42_10670</name>
</gene>
<dbReference type="InterPro" id="IPR051829">
    <property type="entry name" value="Multiheme_Cytochr_ET"/>
</dbReference>
<evidence type="ECO:0000313" key="4">
    <source>
        <dbReference type="EMBL" id="TKB55017.1"/>
    </source>
</evidence>
<dbReference type="Pfam" id="PF13435">
    <property type="entry name" value="Cytochrome_C554"/>
    <property type="match status" value="1"/>
</dbReference>
<dbReference type="EMBL" id="SWCJ01000006">
    <property type="protein sequence ID" value="TKB55017.1"/>
    <property type="molecule type" value="Genomic_DNA"/>
</dbReference>
<dbReference type="InterPro" id="IPR036280">
    <property type="entry name" value="Multihaem_cyt_sf"/>
</dbReference>
<feature type="domain" description="Doubled CXXCH motif" evidence="2">
    <location>
        <begin position="408"/>
        <end position="446"/>
    </location>
</feature>
<dbReference type="PANTHER" id="PTHR35038:SF8">
    <property type="entry name" value="C-TYPE POLYHEME CYTOCHROME OMCC"/>
    <property type="match status" value="1"/>
</dbReference>
<dbReference type="InterPro" id="IPR023155">
    <property type="entry name" value="Cyt_c-552/4"/>
</dbReference>
<dbReference type="OrthoDB" id="9814800at2"/>